<evidence type="ECO:0000256" key="5">
    <source>
        <dbReference type="SAM" id="SignalP"/>
    </source>
</evidence>
<dbReference type="PANTHER" id="PTHR42953:SF3">
    <property type="entry name" value="HIGH-AFFINITY ZINC UPTAKE SYSTEM PROTEIN ZNUA"/>
    <property type="match status" value="1"/>
</dbReference>
<feature type="compositionally biased region" description="Basic and acidic residues" evidence="4">
    <location>
        <begin position="135"/>
        <end position="144"/>
    </location>
</feature>
<organism evidence="6 7">
    <name type="scientific">Isoptericola jiangsuensis</name>
    <dbReference type="NCBI Taxonomy" id="548579"/>
    <lineage>
        <taxon>Bacteria</taxon>
        <taxon>Bacillati</taxon>
        <taxon>Actinomycetota</taxon>
        <taxon>Actinomycetes</taxon>
        <taxon>Micrococcales</taxon>
        <taxon>Promicromonosporaceae</taxon>
        <taxon>Isoptericola</taxon>
    </lineage>
</organism>
<evidence type="ECO:0000313" key="6">
    <source>
        <dbReference type="EMBL" id="PFG43614.1"/>
    </source>
</evidence>
<evidence type="ECO:0000256" key="1">
    <source>
        <dbReference type="ARBA" id="ARBA00011028"/>
    </source>
</evidence>
<keyword evidence="3 5" id="KW-0732">Signal</keyword>
<comment type="similarity">
    <text evidence="1">Belongs to the bacterial solute-binding protein 9 family.</text>
</comment>
<dbReference type="GO" id="GO:0030001">
    <property type="term" value="P:metal ion transport"/>
    <property type="evidence" value="ECO:0007669"/>
    <property type="project" value="InterPro"/>
</dbReference>
<evidence type="ECO:0000256" key="3">
    <source>
        <dbReference type="ARBA" id="ARBA00022729"/>
    </source>
</evidence>
<dbReference type="OrthoDB" id="9810636at2"/>
<evidence type="ECO:0000256" key="4">
    <source>
        <dbReference type="SAM" id="MobiDB-lite"/>
    </source>
</evidence>
<feature type="region of interest" description="Disordered" evidence="4">
    <location>
        <begin position="135"/>
        <end position="164"/>
    </location>
</feature>
<dbReference type="SUPFAM" id="SSF53807">
    <property type="entry name" value="Helical backbone' metal receptor"/>
    <property type="match status" value="1"/>
</dbReference>
<gene>
    <name evidence="6" type="ORF">ATJ88_2320</name>
</gene>
<dbReference type="PANTHER" id="PTHR42953">
    <property type="entry name" value="HIGH-AFFINITY ZINC UPTAKE SYSTEM PROTEIN ZNUA-RELATED"/>
    <property type="match status" value="1"/>
</dbReference>
<dbReference type="Pfam" id="PF01297">
    <property type="entry name" value="ZnuA"/>
    <property type="match status" value="1"/>
</dbReference>
<reference evidence="6 7" key="1">
    <citation type="submission" date="2017-10" db="EMBL/GenBank/DDBJ databases">
        <title>Sequencing the genomes of 1000 actinobacteria strains.</title>
        <authorList>
            <person name="Klenk H.-P."/>
        </authorList>
    </citation>
    <scope>NUCLEOTIDE SEQUENCE [LARGE SCALE GENOMIC DNA]</scope>
    <source>
        <strain evidence="6 7">DSM 21863</strain>
    </source>
</reference>
<dbReference type="Proteomes" id="UP000224130">
    <property type="component" value="Unassembled WGS sequence"/>
</dbReference>
<dbReference type="EMBL" id="PDJJ01000001">
    <property type="protein sequence ID" value="PFG43614.1"/>
    <property type="molecule type" value="Genomic_DNA"/>
</dbReference>
<name>A0A2A9EX58_9MICO</name>
<dbReference type="RefSeq" id="WP_098463945.1">
    <property type="nucleotide sequence ID" value="NZ_PDJJ01000001.1"/>
</dbReference>
<dbReference type="InterPro" id="IPR006127">
    <property type="entry name" value="ZnuA-like"/>
</dbReference>
<dbReference type="PROSITE" id="PS51257">
    <property type="entry name" value="PROKAR_LIPOPROTEIN"/>
    <property type="match status" value="1"/>
</dbReference>
<comment type="caution">
    <text evidence="6">The sequence shown here is derived from an EMBL/GenBank/DDBJ whole genome shotgun (WGS) entry which is preliminary data.</text>
</comment>
<evidence type="ECO:0000313" key="7">
    <source>
        <dbReference type="Proteomes" id="UP000224130"/>
    </source>
</evidence>
<dbReference type="Gene3D" id="3.40.50.1980">
    <property type="entry name" value="Nitrogenase molybdenum iron protein domain"/>
    <property type="match status" value="2"/>
</dbReference>
<dbReference type="AlphaFoldDB" id="A0A2A9EX58"/>
<keyword evidence="2" id="KW-0813">Transport</keyword>
<feature type="signal peptide" evidence="5">
    <location>
        <begin position="1"/>
        <end position="22"/>
    </location>
</feature>
<keyword evidence="7" id="KW-1185">Reference proteome</keyword>
<accession>A0A2A9EX58</accession>
<protein>
    <submittedName>
        <fullName evidence="6">Zinc transport system substrate-binding protein</fullName>
    </submittedName>
</protein>
<evidence type="ECO:0000256" key="2">
    <source>
        <dbReference type="ARBA" id="ARBA00022448"/>
    </source>
</evidence>
<dbReference type="GO" id="GO:0046872">
    <property type="term" value="F:metal ion binding"/>
    <property type="evidence" value="ECO:0007669"/>
    <property type="project" value="InterPro"/>
</dbReference>
<proteinExistence type="inferred from homology"/>
<dbReference type="InterPro" id="IPR050492">
    <property type="entry name" value="Bact_metal-bind_prot9"/>
</dbReference>
<feature type="chain" id="PRO_5038546614" evidence="5">
    <location>
        <begin position="23"/>
        <end position="333"/>
    </location>
</feature>
<sequence>MPTLRRALAATAALALPAVALTACSSDGGSGTDDGTLQVLASFYPLQYVAEQVGGDLVSVDNLTPPSAEPHDLELAPAQVRAVGDADLVVYQSGFQAAVDEAVDARAPEHLVDAAEVADLEESPGTVDHLDEHAGETEAEHAEHADEESADDGHDHGSLDPHFWLDPTRLEPVADAVAAELSAVDPDNAATYAANAEALTATLDDLDARYATALEPCAGRTLVTSHTAFGYLAERYDLVQIGIASIDPEAEPSPARLREIGDVVTANDVSTIFTETLTSPKVAETLASDLGVATAVLDPLEGLSTEAADAGSDYVAVMDDNLDALVTGLGCDA</sequence>